<comment type="caution">
    <text evidence="1">The sequence shown here is derived from an EMBL/GenBank/DDBJ whole genome shotgun (WGS) entry which is preliminary data.</text>
</comment>
<gene>
    <name evidence="1" type="ORF">BTUL_0125g00120</name>
</gene>
<keyword evidence="2" id="KW-1185">Reference proteome</keyword>
<proteinExistence type="predicted"/>
<dbReference type="OrthoDB" id="3563473at2759"/>
<organism evidence="1 2">
    <name type="scientific">Botrytis tulipae</name>
    <dbReference type="NCBI Taxonomy" id="87230"/>
    <lineage>
        <taxon>Eukaryota</taxon>
        <taxon>Fungi</taxon>
        <taxon>Dikarya</taxon>
        <taxon>Ascomycota</taxon>
        <taxon>Pezizomycotina</taxon>
        <taxon>Leotiomycetes</taxon>
        <taxon>Helotiales</taxon>
        <taxon>Sclerotiniaceae</taxon>
        <taxon>Botrytis</taxon>
    </lineage>
</organism>
<accession>A0A4Z1EHW6</accession>
<evidence type="ECO:0000313" key="2">
    <source>
        <dbReference type="Proteomes" id="UP000297777"/>
    </source>
</evidence>
<evidence type="ECO:0000313" key="1">
    <source>
        <dbReference type="EMBL" id="TGO10799.1"/>
    </source>
</evidence>
<reference evidence="1 2" key="1">
    <citation type="submission" date="2017-12" db="EMBL/GenBank/DDBJ databases">
        <title>Comparative genomics of Botrytis spp.</title>
        <authorList>
            <person name="Valero-Jimenez C.A."/>
            <person name="Tapia P."/>
            <person name="Veloso J."/>
            <person name="Silva-Moreno E."/>
            <person name="Staats M."/>
            <person name="Valdes J.H."/>
            <person name="Van Kan J.A.L."/>
        </authorList>
    </citation>
    <scope>NUCLEOTIDE SEQUENCE [LARGE SCALE GENOMIC DNA]</scope>
    <source>
        <strain evidence="1 2">Bt9001</strain>
    </source>
</reference>
<protein>
    <submittedName>
        <fullName evidence="1">Uncharacterized protein</fullName>
    </submittedName>
</protein>
<dbReference type="Proteomes" id="UP000297777">
    <property type="component" value="Unassembled WGS sequence"/>
</dbReference>
<sequence>MRGPLDEIAAEWLKSRREGFDLECTKKDGNDPSTYKRSTARLFRVIKSLTLENKQLIRANNFITHADLDIKDSSRDEPGYFCWLCTMDKIILKFPEHFPRQEGNNDMHSSENWYRCFLLLECYWREVQRNSLKDGKDSKSWRGLVSKQALIPRFLPEGLLFDDTMMDGE</sequence>
<dbReference type="AlphaFoldDB" id="A0A4Z1EHW6"/>
<dbReference type="EMBL" id="PQXH01000125">
    <property type="protein sequence ID" value="TGO10799.1"/>
    <property type="molecule type" value="Genomic_DNA"/>
</dbReference>
<name>A0A4Z1EHW6_9HELO</name>